<sequence length="94" mass="10188">MSVTDWITALSSLALAVCAVITVQGTWELLYLQGRVTDLERRINDMNQELAVARRDVANLSAAGTNTQTQLRRAERLADFADAVLGPPGSSERG</sequence>
<keyword evidence="4" id="KW-1185">Reference proteome</keyword>
<keyword evidence="2" id="KW-0472">Membrane</keyword>
<name>A0A8H6NHL9_9PEZI</name>
<keyword evidence="2" id="KW-1133">Transmembrane helix</keyword>
<dbReference type="Proteomes" id="UP000654918">
    <property type="component" value="Unassembled WGS sequence"/>
</dbReference>
<organism evidence="3 4">
    <name type="scientific">Colletotrichum plurivorum</name>
    <dbReference type="NCBI Taxonomy" id="2175906"/>
    <lineage>
        <taxon>Eukaryota</taxon>
        <taxon>Fungi</taxon>
        <taxon>Dikarya</taxon>
        <taxon>Ascomycota</taxon>
        <taxon>Pezizomycotina</taxon>
        <taxon>Sordariomycetes</taxon>
        <taxon>Hypocreomycetidae</taxon>
        <taxon>Glomerellales</taxon>
        <taxon>Glomerellaceae</taxon>
        <taxon>Colletotrichum</taxon>
        <taxon>Colletotrichum orchidearum species complex</taxon>
    </lineage>
</organism>
<proteinExistence type="predicted"/>
<feature type="coiled-coil region" evidence="1">
    <location>
        <begin position="29"/>
        <end position="63"/>
    </location>
</feature>
<evidence type="ECO:0000256" key="2">
    <source>
        <dbReference type="SAM" id="Phobius"/>
    </source>
</evidence>
<gene>
    <name evidence="3" type="ORF">CPLU01_05237</name>
</gene>
<accession>A0A8H6NHL9</accession>
<evidence type="ECO:0000256" key="1">
    <source>
        <dbReference type="SAM" id="Coils"/>
    </source>
</evidence>
<keyword evidence="2" id="KW-0812">Transmembrane</keyword>
<protein>
    <submittedName>
        <fullName evidence="3">Uncharacterized protein</fullName>
    </submittedName>
</protein>
<keyword evidence="1" id="KW-0175">Coiled coil</keyword>
<reference evidence="3" key="1">
    <citation type="journal article" date="2020" name="Phytopathology">
        <title>Genome Sequence Resources of Colletotrichum truncatum, C. plurivorum, C. musicola, and C. sojae: Four Species Pathogenic to Soybean (Glycine max).</title>
        <authorList>
            <person name="Rogerio F."/>
            <person name="Boufleur T.R."/>
            <person name="Ciampi-Guillardi M."/>
            <person name="Sukno S.A."/>
            <person name="Thon M.R."/>
            <person name="Massola Junior N.S."/>
            <person name="Baroncelli R."/>
        </authorList>
    </citation>
    <scope>NUCLEOTIDE SEQUENCE</scope>
    <source>
        <strain evidence="3">LFN00145</strain>
    </source>
</reference>
<feature type="transmembrane region" description="Helical" evidence="2">
    <location>
        <begin position="6"/>
        <end position="32"/>
    </location>
</feature>
<dbReference type="AlphaFoldDB" id="A0A8H6NHL9"/>
<evidence type="ECO:0000313" key="3">
    <source>
        <dbReference type="EMBL" id="KAF6833942.1"/>
    </source>
</evidence>
<evidence type="ECO:0000313" key="4">
    <source>
        <dbReference type="Proteomes" id="UP000654918"/>
    </source>
</evidence>
<comment type="caution">
    <text evidence="3">The sequence shown here is derived from an EMBL/GenBank/DDBJ whole genome shotgun (WGS) entry which is preliminary data.</text>
</comment>
<dbReference type="EMBL" id="WIGO01000053">
    <property type="protein sequence ID" value="KAF6833942.1"/>
    <property type="molecule type" value="Genomic_DNA"/>
</dbReference>